<evidence type="ECO:0000313" key="2">
    <source>
        <dbReference type="Proteomes" id="UP000823597"/>
    </source>
</evidence>
<dbReference type="EMBL" id="JADIME010000064">
    <property type="protein sequence ID" value="MBO8465551.1"/>
    <property type="molecule type" value="Genomic_DNA"/>
</dbReference>
<evidence type="ECO:0000313" key="1">
    <source>
        <dbReference type="EMBL" id="MBO8465551.1"/>
    </source>
</evidence>
<reference evidence="1" key="1">
    <citation type="submission" date="2020-10" db="EMBL/GenBank/DDBJ databases">
        <authorList>
            <person name="Gilroy R."/>
        </authorList>
    </citation>
    <scope>NUCLEOTIDE SEQUENCE</scope>
    <source>
        <strain evidence="1">10037</strain>
    </source>
</reference>
<name>A0A9D9I5S9_9BACT</name>
<reference evidence="1" key="2">
    <citation type="journal article" date="2021" name="PeerJ">
        <title>Extensive microbial diversity within the chicken gut microbiome revealed by metagenomics and culture.</title>
        <authorList>
            <person name="Gilroy R."/>
            <person name="Ravi A."/>
            <person name="Getino M."/>
            <person name="Pursley I."/>
            <person name="Horton D.L."/>
            <person name="Alikhan N.F."/>
            <person name="Baker D."/>
            <person name="Gharbi K."/>
            <person name="Hall N."/>
            <person name="Watson M."/>
            <person name="Adriaenssens E.M."/>
            <person name="Foster-Nyarko E."/>
            <person name="Jarju S."/>
            <person name="Secka A."/>
            <person name="Antonio M."/>
            <person name="Oren A."/>
            <person name="Chaudhuri R.R."/>
            <person name="La Ragione R."/>
            <person name="Hildebrand F."/>
            <person name="Pallen M.J."/>
        </authorList>
    </citation>
    <scope>NUCLEOTIDE SEQUENCE</scope>
    <source>
        <strain evidence="1">10037</strain>
    </source>
</reference>
<dbReference type="Proteomes" id="UP000823597">
    <property type="component" value="Unassembled WGS sequence"/>
</dbReference>
<gene>
    <name evidence="1" type="ORF">IAB93_06110</name>
</gene>
<dbReference type="Gene3D" id="1.10.10.10">
    <property type="entry name" value="Winged helix-like DNA-binding domain superfamily/Winged helix DNA-binding domain"/>
    <property type="match status" value="1"/>
</dbReference>
<proteinExistence type="predicted"/>
<protein>
    <submittedName>
        <fullName evidence="1">Uncharacterized protein</fullName>
    </submittedName>
</protein>
<sequence>MKLVKDIRGTAVICLILKKVDSQTYKKMYYLHAESQEKYFEGVIRLHKSGCSNGAISRLLPVSKTTVSKWISIFVREKGLIMRVKRTEKLVEPDGESAMERLSKENSEILSLIAADSQMFMA</sequence>
<comment type="caution">
    <text evidence="1">The sequence shown here is derived from an EMBL/GenBank/DDBJ whole genome shotgun (WGS) entry which is preliminary data.</text>
</comment>
<dbReference type="InterPro" id="IPR036388">
    <property type="entry name" value="WH-like_DNA-bd_sf"/>
</dbReference>
<organism evidence="1 2">
    <name type="scientific">Candidatus Merdivivens pullistercoris</name>
    <dbReference type="NCBI Taxonomy" id="2840873"/>
    <lineage>
        <taxon>Bacteria</taxon>
        <taxon>Pseudomonadati</taxon>
        <taxon>Bacteroidota</taxon>
        <taxon>Bacteroidia</taxon>
        <taxon>Bacteroidales</taxon>
        <taxon>Muribaculaceae</taxon>
        <taxon>Muribaculaceae incertae sedis</taxon>
        <taxon>Candidatus Merdivivens</taxon>
    </lineage>
</organism>
<dbReference type="AlphaFoldDB" id="A0A9D9I5S9"/>
<accession>A0A9D9I5S9</accession>